<reference evidence="1 2" key="1">
    <citation type="submission" date="2017-06" db="EMBL/GenBank/DDBJ databases">
        <authorList>
            <consortium name="Pathogen Informatics"/>
        </authorList>
    </citation>
    <scope>NUCLEOTIDE SEQUENCE [LARGE SCALE GENOMIC DNA]</scope>
    <source>
        <strain evidence="1 2">NCTC12149</strain>
    </source>
</reference>
<dbReference type="AlphaFoldDB" id="A0AAJ4XAX1"/>
<evidence type="ECO:0000313" key="1">
    <source>
        <dbReference type="EMBL" id="SNV48571.1"/>
    </source>
</evidence>
<dbReference type="Proteomes" id="UP000215355">
    <property type="component" value="Chromosome 1"/>
</dbReference>
<evidence type="ECO:0000313" key="2">
    <source>
        <dbReference type="Proteomes" id="UP000215355"/>
    </source>
</evidence>
<proteinExistence type="predicted"/>
<accession>A0AAJ4XAX1</accession>
<dbReference type="RefSeq" id="WP_093095554.1">
    <property type="nucleotide sequence ID" value="NZ_CP158798.1"/>
</dbReference>
<dbReference type="EMBL" id="LT906468">
    <property type="protein sequence ID" value="SNV48571.1"/>
    <property type="molecule type" value="Genomic_DNA"/>
</dbReference>
<dbReference type="KEGG" id="smiz:4412673_01584"/>
<gene>
    <name evidence="1" type="ORF">SAMEA4412673_01584</name>
</gene>
<organism evidence="1 2">
    <name type="scientific">Sphingobacterium mizutaii</name>
    <dbReference type="NCBI Taxonomy" id="1010"/>
    <lineage>
        <taxon>Bacteria</taxon>
        <taxon>Pseudomonadati</taxon>
        <taxon>Bacteroidota</taxon>
        <taxon>Sphingobacteriia</taxon>
        <taxon>Sphingobacteriales</taxon>
        <taxon>Sphingobacteriaceae</taxon>
        <taxon>Sphingobacterium</taxon>
    </lineage>
</organism>
<name>A0AAJ4XAX1_9SPHI</name>
<protein>
    <submittedName>
        <fullName evidence="1">Uncharacterized protein</fullName>
    </submittedName>
</protein>
<sequence>MKYYQEIAINADLELIEELLVRYDHIKVWERGFEIYKELIVDHKEKCITHWDIDRNIDYTYRLKDNILGTKLCLEAICLEDGIDWDVMGIQVYMQRALKGIKERAEEN</sequence>